<name>A0ABT3N895_9BACT</name>
<dbReference type="InterPro" id="IPR029033">
    <property type="entry name" value="His_PPase_superfam"/>
</dbReference>
<dbReference type="SUPFAM" id="SSF53254">
    <property type="entry name" value="Phosphoglycerate mutase-like"/>
    <property type="match status" value="1"/>
</dbReference>
<dbReference type="SMART" id="SM00855">
    <property type="entry name" value="PGAM"/>
    <property type="match status" value="1"/>
</dbReference>
<evidence type="ECO:0000313" key="2">
    <source>
        <dbReference type="Proteomes" id="UP001209681"/>
    </source>
</evidence>
<gene>
    <name evidence="1" type="ORF">OOT00_06755</name>
</gene>
<sequence length="233" mass="26502">MGMLYLIRHGQASFGEISYDKLSDRGTKQAELLGDYLIQTNTNFEYMVSGTLERQHHTAATLMATMGSHILSSDLRLLTEFNEYDSEGVFREILPSIMANDIRASYDGYHMMKDGKAFQRTLDRVLDRWMGMEPGEYEVESWDTFKKRVLRAIENLDLSGKKKVAAVTSGGVIAACMHLFLDVPPRRAMALSWQCLNSSMTIWLTGKKGLRLYAWNLAPHLELCGNPDMITYR</sequence>
<dbReference type="PANTHER" id="PTHR48100">
    <property type="entry name" value="BROAD-SPECIFICITY PHOSPHATASE YOR283W-RELATED"/>
    <property type="match status" value="1"/>
</dbReference>
<dbReference type="InterPro" id="IPR050275">
    <property type="entry name" value="PGM_Phosphatase"/>
</dbReference>
<organism evidence="1 2">
    <name type="scientific">Desulfobotulus pelophilus</name>
    <dbReference type="NCBI Taxonomy" id="2823377"/>
    <lineage>
        <taxon>Bacteria</taxon>
        <taxon>Pseudomonadati</taxon>
        <taxon>Thermodesulfobacteriota</taxon>
        <taxon>Desulfobacteria</taxon>
        <taxon>Desulfobacterales</taxon>
        <taxon>Desulfobacteraceae</taxon>
        <taxon>Desulfobotulus</taxon>
    </lineage>
</organism>
<accession>A0ABT3N895</accession>
<dbReference type="Pfam" id="PF00300">
    <property type="entry name" value="His_Phos_1"/>
    <property type="match status" value="1"/>
</dbReference>
<dbReference type="InterPro" id="IPR013078">
    <property type="entry name" value="His_Pase_superF_clade-1"/>
</dbReference>
<protein>
    <submittedName>
        <fullName evidence="1">Phosphoglycerate mutase family protein</fullName>
    </submittedName>
</protein>
<comment type="caution">
    <text evidence="1">The sequence shown here is derived from an EMBL/GenBank/DDBJ whole genome shotgun (WGS) entry which is preliminary data.</text>
</comment>
<evidence type="ECO:0000313" key="1">
    <source>
        <dbReference type="EMBL" id="MCW7753683.1"/>
    </source>
</evidence>
<dbReference type="Proteomes" id="UP001209681">
    <property type="component" value="Unassembled WGS sequence"/>
</dbReference>
<dbReference type="EMBL" id="JAPFPW010000006">
    <property type="protein sequence ID" value="MCW7753683.1"/>
    <property type="molecule type" value="Genomic_DNA"/>
</dbReference>
<dbReference type="Gene3D" id="3.40.50.1240">
    <property type="entry name" value="Phosphoglycerate mutase-like"/>
    <property type="match status" value="1"/>
</dbReference>
<reference evidence="1 2" key="1">
    <citation type="submission" date="2022-11" db="EMBL/GenBank/DDBJ databases">
        <title>Desulfobotulus tamanensis H1 sp. nov. - anaerobic, alkaliphilic, sulphate reducing bacterium isolated from terrestrial mud volcano.</title>
        <authorList>
            <person name="Frolova A."/>
            <person name="Merkel A.Y."/>
            <person name="Slobodkin A.I."/>
        </authorList>
    </citation>
    <scope>NUCLEOTIDE SEQUENCE [LARGE SCALE GENOMIC DNA]</scope>
    <source>
        <strain evidence="1 2">H1</strain>
    </source>
</reference>
<proteinExistence type="predicted"/>
<keyword evidence="2" id="KW-1185">Reference proteome</keyword>
<dbReference type="PANTHER" id="PTHR48100:SF1">
    <property type="entry name" value="HISTIDINE PHOSPHATASE FAMILY PROTEIN-RELATED"/>
    <property type="match status" value="1"/>
</dbReference>
<dbReference type="CDD" id="cd07040">
    <property type="entry name" value="HP"/>
    <property type="match status" value="1"/>
</dbReference>
<dbReference type="RefSeq" id="WP_265424552.1">
    <property type="nucleotide sequence ID" value="NZ_JAPFPW010000006.1"/>
</dbReference>